<evidence type="ECO:0000313" key="3">
    <source>
        <dbReference type="Proteomes" id="UP000233783"/>
    </source>
</evidence>
<dbReference type="Proteomes" id="UP000233783">
    <property type="component" value="Unassembled WGS sequence"/>
</dbReference>
<sequence>MPATRAHAPPTGPRAASTRPAHGGRPPAADHRRRARGTGMSRPRPPRPHTGRNTPNATHSRGGRPARHTAARANTAAGGTPSGRNRMPRRPRSSGIGTTARRTDTGSPVAGPACRPPGQARGTPHTPVPEAHTTCTADTGEGPPTPREQTGRHGPGRREDEGPSEAPRRHDTRRPRPAPMPSPRTRTASASVAGPACATGWATPPP</sequence>
<dbReference type="AlphaFoldDB" id="A0A2N3QXR3"/>
<feature type="compositionally biased region" description="Basic residues" evidence="1">
    <location>
        <begin position="61"/>
        <end position="70"/>
    </location>
</feature>
<dbReference type="EMBL" id="PCHB01000006">
    <property type="protein sequence ID" value="PKU97752.1"/>
    <property type="molecule type" value="Genomic_DNA"/>
</dbReference>
<comment type="caution">
    <text evidence="2">The sequence shown here is derived from an EMBL/GenBank/DDBJ whole genome shotgun (WGS) entry which is preliminary data.</text>
</comment>
<evidence type="ECO:0000256" key="1">
    <source>
        <dbReference type="SAM" id="MobiDB-lite"/>
    </source>
</evidence>
<organism evidence="2 3">
    <name type="scientific">Bifidobacterium pseudolongum subsp. globosum</name>
    <dbReference type="NCBI Taxonomy" id="1690"/>
    <lineage>
        <taxon>Bacteria</taxon>
        <taxon>Bacillati</taxon>
        <taxon>Actinomycetota</taxon>
        <taxon>Actinomycetes</taxon>
        <taxon>Bifidobacteriales</taxon>
        <taxon>Bifidobacteriaceae</taxon>
        <taxon>Bifidobacterium</taxon>
    </lineage>
</organism>
<accession>A0A2N3QXR3</accession>
<proteinExistence type="predicted"/>
<feature type="compositionally biased region" description="Basic and acidic residues" evidence="1">
    <location>
        <begin position="156"/>
        <end position="169"/>
    </location>
</feature>
<evidence type="ECO:0000313" key="2">
    <source>
        <dbReference type="EMBL" id="PKU97752.1"/>
    </source>
</evidence>
<protein>
    <submittedName>
        <fullName evidence="2">Uncharacterized protein</fullName>
    </submittedName>
</protein>
<gene>
    <name evidence="2" type="ORF">CQR56_0505</name>
</gene>
<feature type="region of interest" description="Disordered" evidence="1">
    <location>
        <begin position="1"/>
        <end position="206"/>
    </location>
</feature>
<reference evidence="2 3" key="1">
    <citation type="submission" date="2017-10" db="EMBL/GenBank/DDBJ databases">
        <title>Bifidobacterium genomics.</title>
        <authorList>
            <person name="Lugli G.A."/>
            <person name="Milani C."/>
            <person name="Mancabelli L."/>
        </authorList>
    </citation>
    <scope>NUCLEOTIDE SEQUENCE [LARGE SCALE GENOMIC DNA]</scope>
    <source>
        <strain evidence="2 3">1744B</strain>
    </source>
</reference>
<name>A0A2N3QXR3_9BIFI</name>